<evidence type="ECO:0000256" key="12">
    <source>
        <dbReference type="ARBA" id="ARBA00023145"/>
    </source>
</evidence>
<dbReference type="EMBL" id="ML119051">
    <property type="protein sequence ID" value="ROT42379.1"/>
    <property type="molecule type" value="Genomic_DNA"/>
</dbReference>
<dbReference type="Proteomes" id="UP000272025">
    <property type="component" value="Unassembled WGS sequence"/>
</dbReference>
<dbReference type="PANTHER" id="PTHR11705:SF143">
    <property type="entry name" value="SLL0236 PROTEIN"/>
    <property type="match status" value="1"/>
</dbReference>
<dbReference type="SMART" id="SM00631">
    <property type="entry name" value="Zn_pept"/>
    <property type="match status" value="1"/>
</dbReference>
<dbReference type="OrthoDB" id="3626597at2759"/>
<dbReference type="SUPFAM" id="SSF54897">
    <property type="entry name" value="Protease propeptides/inhibitors"/>
    <property type="match status" value="1"/>
</dbReference>
<keyword evidence="11" id="KW-0482">Metalloprotease</keyword>
<comment type="cofactor">
    <cofactor evidence="1">
        <name>Zn(2+)</name>
        <dbReference type="ChEBI" id="CHEBI:29105"/>
    </cofactor>
</comment>
<dbReference type="GO" id="GO:0008270">
    <property type="term" value="F:zinc ion binding"/>
    <property type="evidence" value="ECO:0007669"/>
    <property type="project" value="InterPro"/>
</dbReference>
<keyword evidence="9" id="KW-0862">Zinc</keyword>
<dbReference type="GO" id="GO:0004181">
    <property type="term" value="F:metallocarboxypeptidase activity"/>
    <property type="evidence" value="ECO:0007669"/>
    <property type="project" value="InterPro"/>
</dbReference>
<evidence type="ECO:0000256" key="2">
    <source>
        <dbReference type="ARBA" id="ARBA00003091"/>
    </source>
</evidence>
<keyword evidence="7 14" id="KW-0732">Signal</keyword>
<dbReference type="PANTHER" id="PTHR11705">
    <property type="entry name" value="PROTEASE FAMILY M14 CARBOXYPEPTIDASE A,B"/>
    <property type="match status" value="1"/>
</dbReference>
<feature type="chain" id="PRO_5018000803" evidence="14">
    <location>
        <begin position="16"/>
        <end position="445"/>
    </location>
</feature>
<evidence type="ECO:0000256" key="1">
    <source>
        <dbReference type="ARBA" id="ARBA00001947"/>
    </source>
</evidence>
<dbReference type="SUPFAM" id="SSF53187">
    <property type="entry name" value="Zn-dependent exopeptidases"/>
    <property type="match status" value="1"/>
</dbReference>
<dbReference type="GO" id="GO:0005576">
    <property type="term" value="C:extracellular region"/>
    <property type="evidence" value="ECO:0007669"/>
    <property type="project" value="UniProtKB-SubCell"/>
</dbReference>
<dbReference type="PRINTS" id="PR00765">
    <property type="entry name" value="CRBOXYPTASEA"/>
</dbReference>
<evidence type="ECO:0000256" key="4">
    <source>
        <dbReference type="ARBA" id="ARBA00005988"/>
    </source>
</evidence>
<feature type="active site" description="Proton donor/acceptor" evidence="13">
    <location>
        <position position="406"/>
    </location>
</feature>
<keyword evidence="10" id="KW-0843">Virulence</keyword>
<dbReference type="GO" id="GO:0006508">
    <property type="term" value="P:proteolysis"/>
    <property type="evidence" value="ECO:0007669"/>
    <property type="project" value="UniProtKB-KW"/>
</dbReference>
<dbReference type="STRING" id="1314773.A0A3N2Q6H0"/>
<comment type="subcellular location">
    <subcellularLocation>
        <location evidence="3">Secreted</location>
    </subcellularLocation>
</comment>
<evidence type="ECO:0000256" key="7">
    <source>
        <dbReference type="ARBA" id="ARBA00022729"/>
    </source>
</evidence>
<feature type="signal peptide" evidence="14">
    <location>
        <begin position="1"/>
        <end position="15"/>
    </location>
</feature>
<gene>
    <name evidence="16" type="ORF">SODALDRAFT_267982</name>
</gene>
<keyword evidence="12" id="KW-0865">Zymogen</keyword>
<dbReference type="CDD" id="cd03860">
    <property type="entry name" value="M14_CP_A-B_like"/>
    <property type="match status" value="1"/>
</dbReference>
<keyword evidence="5" id="KW-0964">Secreted</keyword>
<dbReference type="Pfam" id="PF00246">
    <property type="entry name" value="Peptidase_M14"/>
    <property type="match status" value="1"/>
</dbReference>
<dbReference type="FunFam" id="3.40.630.10:FF:000165">
    <property type="entry name" value="Glucan 1,4-alpha-glucosidase, putative"/>
    <property type="match status" value="1"/>
</dbReference>
<evidence type="ECO:0000256" key="3">
    <source>
        <dbReference type="ARBA" id="ARBA00004613"/>
    </source>
</evidence>
<feature type="domain" description="Peptidase M14" evidence="15">
    <location>
        <begin position="131"/>
        <end position="442"/>
    </location>
</feature>
<accession>A0A3N2Q6H0</accession>
<evidence type="ECO:0000256" key="14">
    <source>
        <dbReference type="SAM" id="SignalP"/>
    </source>
</evidence>
<evidence type="ECO:0000256" key="5">
    <source>
        <dbReference type="ARBA" id="ARBA00022525"/>
    </source>
</evidence>
<evidence type="ECO:0000313" key="17">
    <source>
        <dbReference type="Proteomes" id="UP000272025"/>
    </source>
</evidence>
<evidence type="ECO:0000313" key="16">
    <source>
        <dbReference type="EMBL" id="ROT42379.1"/>
    </source>
</evidence>
<evidence type="ECO:0000256" key="8">
    <source>
        <dbReference type="ARBA" id="ARBA00022801"/>
    </source>
</evidence>
<protein>
    <submittedName>
        <fullName evidence="16">ECM14 protein</fullName>
    </submittedName>
</protein>
<evidence type="ECO:0000256" key="10">
    <source>
        <dbReference type="ARBA" id="ARBA00023026"/>
    </source>
</evidence>
<reference evidence="16 17" key="1">
    <citation type="journal article" date="2018" name="Mol. Ecol.">
        <title>The obligate alkalophilic soda-lake fungus Sodiomyces alkalinus has shifted to a protein diet.</title>
        <authorList>
            <person name="Grum-Grzhimaylo A.A."/>
            <person name="Falkoski D.L."/>
            <person name="van den Heuvel J."/>
            <person name="Valero-Jimenez C.A."/>
            <person name="Min B."/>
            <person name="Choi I.G."/>
            <person name="Lipzen A."/>
            <person name="Daum C.G."/>
            <person name="Aanen D.K."/>
            <person name="Tsang A."/>
            <person name="Henrissat B."/>
            <person name="Bilanenko E.N."/>
            <person name="de Vries R.P."/>
            <person name="van Kan J.A.L."/>
            <person name="Grigoriev I.V."/>
            <person name="Debets A.J.M."/>
        </authorList>
    </citation>
    <scope>NUCLEOTIDE SEQUENCE [LARGE SCALE GENOMIC DNA]</scope>
    <source>
        <strain evidence="16 17">F11</strain>
    </source>
</reference>
<dbReference type="RefSeq" id="XP_028470185.1">
    <property type="nucleotide sequence ID" value="XM_028607580.1"/>
</dbReference>
<dbReference type="Gene3D" id="3.40.630.10">
    <property type="entry name" value="Zn peptidases"/>
    <property type="match status" value="1"/>
</dbReference>
<dbReference type="AlphaFoldDB" id="A0A3N2Q6H0"/>
<evidence type="ECO:0000256" key="13">
    <source>
        <dbReference type="PROSITE-ProRule" id="PRU01379"/>
    </source>
</evidence>
<comment type="similarity">
    <text evidence="4 13">Belongs to the peptidase M14 family.</text>
</comment>
<evidence type="ECO:0000256" key="9">
    <source>
        <dbReference type="ARBA" id="ARBA00022833"/>
    </source>
</evidence>
<dbReference type="PROSITE" id="PS52035">
    <property type="entry name" value="PEPTIDASE_M14"/>
    <property type="match status" value="1"/>
</dbReference>
<keyword evidence="6" id="KW-0645">Protease</keyword>
<proteinExistence type="inferred from homology"/>
<sequence>MKLLGTLAFSALAAAAAVTGPQPRNAVAGDNNSKVSYEGYHVYRIRAGSPREIEEIEHQLSPYHSAHGRDTLEVVIPPHEVRSFEAMGFDAQLLSRDLSQQIRAESAVQARYSRSLRKRDDDLPDLSWFDSYHAYEDHLDYWDDLAAAFPGHAEKVYLGDSYEGREIYAFNFWGDEEGKESKPVILWHSTVHAREWISTMVLEYLTYQLIDGYKSGDANVTRILDHYDFWMVPFHNPDGFVYSQTTDRMWRKNRQPRSNTTCVGTDNNRNWKYQWNADPEGGSVSPDPCSQSYKGQCAGDTPENVAVSALSSELAAREAGIRSYIDWHSYSQLILTPYGWSCKPEDLPATLPRMMAVGEGVAAAIAAESGKRYVVGPACEVLYASSGTGRDHHHGALAADHSWTLELRPANAREGGFILPPEQIWSTVREQWAGQLWMLNEVWDN</sequence>
<dbReference type="InterPro" id="IPR000834">
    <property type="entry name" value="Peptidase_M14"/>
</dbReference>
<comment type="function">
    <text evidence="2">Extracellular metalloprotease that contributes to pathogenicity.</text>
</comment>
<dbReference type="GeneID" id="39576058"/>
<evidence type="ECO:0000259" key="15">
    <source>
        <dbReference type="PROSITE" id="PS52035"/>
    </source>
</evidence>
<name>A0A3N2Q6H0_SODAK</name>
<evidence type="ECO:0000256" key="6">
    <source>
        <dbReference type="ARBA" id="ARBA00022670"/>
    </source>
</evidence>
<keyword evidence="17" id="KW-1185">Reference proteome</keyword>
<organism evidence="16 17">
    <name type="scientific">Sodiomyces alkalinus (strain CBS 110278 / VKM F-3762 / F11)</name>
    <name type="common">Alkaliphilic filamentous fungus</name>
    <dbReference type="NCBI Taxonomy" id="1314773"/>
    <lineage>
        <taxon>Eukaryota</taxon>
        <taxon>Fungi</taxon>
        <taxon>Dikarya</taxon>
        <taxon>Ascomycota</taxon>
        <taxon>Pezizomycotina</taxon>
        <taxon>Sordariomycetes</taxon>
        <taxon>Hypocreomycetidae</taxon>
        <taxon>Glomerellales</taxon>
        <taxon>Plectosphaerellaceae</taxon>
        <taxon>Sodiomyces</taxon>
    </lineage>
</organism>
<keyword evidence="8" id="KW-0378">Hydrolase</keyword>
<evidence type="ECO:0000256" key="11">
    <source>
        <dbReference type="ARBA" id="ARBA00023049"/>
    </source>
</evidence>